<sequence length="121" mass="13695">NSSYKKGSEKKRDYSDVNEVVTRKHAINIHKGSHGVDLKKCGPWALKEIQKLAVKEMGIPDVHIDTRISKAAWAKGMRSVPYCVHVRLSRKYNEDEGSASKFCVLVTYAPVTTLKNLHSQW</sequence>
<dbReference type="SUPFAM" id="SSF54575">
    <property type="entry name" value="Ribosomal protein L31e"/>
    <property type="match status" value="1"/>
</dbReference>
<evidence type="ECO:0000256" key="2">
    <source>
        <dbReference type="ARBA" id="ARBA00011133"/>
    </source>
</evidence>
<evidence type="ECO:0000256" key="3">
    <source>
        <dbReference type="ARBA" id="ARBA00022980"/>
    </source>
</evidence>
<dbReference type="Gene3D" id="3.10.440.10">
    <property type="match status" value="1"/>
</dbReference>
<evidence type="ECO:0000256" key="5">
    <source>
        <dbReference type="ARBA" id="ARBA00034092"/>
    </source>
</evidence>
<dbReference type="EMBL" id="CM001276">
    <property type="protein sequence ID" value="EHH50547.1"/>
    <property type="molecule type" value="Genomic_DNA"/>
</dbReference>
<accession>G7NUK7</accession>
<dbReference type="SMART" id="SM01380">
    <property type="entry name" value="Ribosomal_L31e"/>
    <property type="match status" value="1"/>
</dbReference>
<reference evidence="8" key="1">
    <citation type="journal article" date="2011" name="Nat. Biotechnol.">
        <title>Genome sequencing and comparison of two nonhuman primate animal models, the cynomolgus and Chinese rhesus macaques.</title>
        <authorList>
            <person name="Yan G."/>
            <person name="Zhang G."/>
            <person name="Fang X."/>
            <person name="Zhang Y."/>
            <person name="Li C."/>
            <person name="Ling F."/>
            <person name="Cooper D.N."/>
            <person name="Li Q."/>
            <person name="Li Y."/>
            <person name="van Gool A.J."/>
            <person name="Du H."/>
            <person name="Chen J."/>
            <person name="Chen R."/>
            <person name="Zhang P."/>
            <person name="Huang Z."/>
            <person name="Thompson J.R."/>
            <person name="Meng Y."/>
            <person name="Bai Y."/>
            <person name="Wang J."/>
            <person name="Zhuo M."/>
            <person name="Wang T."/>
            <person name="Huang Y."/>
            <person name="Wei L."/>
            <person name="Li J."/>
            <person name="Wang Z."/>
            <person name="Hu H."/>
            <person name="Yang P."/>
            <person name="Le L."/>
            <person name="Stenson P.D."/>
            <person name="Li B."/>
            <person name="Liu X."/>
            <person name="Ball E.V."/>
            <person name="An N."/>
            <person name="Huang Q."/>
            <person name="Zhang Y."/>
            <person name="Fan W."/>
            <person name="Zhang X."/>
            <person name="Li Y."/>
            <person name="Wang W."/>
            <person name="Katze M.G."/>
            <person name="Su B."/>
            <person name="Nielsen R."/>
            <person name="Yang H."/>
            <person name="Wang J."/>
            <person name="Wang X."/>
            <person name="Wang J."/>
        </authorList>
    </citation>
    <scope>NUCLEOTIDE SEQUENCE [LARGE SCALE GENOMIC DNA]</scope>
    <source>
        <strain evidence="8">CE-4</strain>
    </source>
</reference>
<dbReference type="GO" id="GO:0003735">
    <property type="term" value="F:structural constituent of ribosome"/>
    <property type="evidence" value="ECO:0007669"/>
    <property type="project" value="InterPro"/>
</dbReference>
<keyword evidence="3" id="KW-0689">Ribosomal protein</keyword>
<dbReference type="Proteomes" id="UP000009130">
    <property type="component" value="Chromosome 1"/>
</dbReference>
<evidence type="ECO:0000256" key="6">
    <source>
        <dbReference type="ARBA" id="ARBA00035230"/>
    </source>
</evidence>
<feature type="non-terminal residue" evidence="8">
    <location>
        <position position="121"/>
    </location>
</feature>
<evidence type="ECO:0000256" key="4">
    <source>
        <dbReference type="ARBA" id="ARBA00023274"/>
    </source>
</evidence>
<evidence type="ECO:0000313" key="8">
    <source>
        <dbReference type="EMBL" id="EHH50547.1"/>
    </source>
</evidence>
<organism>
    <name type="scientific">Macaca fascicularis</name>
    <name type="common">Crab-eating macaque</name>
    <name type="synonym">Cynomolgus monkey</name>
    <dbReference type="NCBI Taxonomy" id="9541"/>
    <lineage>
        <taxon>Eukaryota</taxon>
        <taxon>Metazoa</taxon>
        <taxon>Chordata</taxon>
        <taxon>Craniata</taxon>
        <taxon>Vertebrata</taxon>
        <taxon>Euteleostomi</taxon>
        <taxon>Mammalia</taxon>
        <taxon>Eutheria</taxon>
        <taxon>Euarchontoglires</taxon>
        <taxon>Primates</taxon>
        <taxon>Haplorrhini</taxon>
        <taxon>Catarrhini</taxon>
        <taxon>Cercopithecidae</taxon>
        <taxon>Cercopithecinae</taxon>
        <taxon>Macaca</taxon>
    </lineage>
</organism>
<comment type="subunit">
    <text evidence="2">Component of the large ribosomal subunit.</text>
</comment>
<feature type="non-terminal residue" evidence="8">
    <location>
        <position position="1"/>
    </location>
</feature>
<dbReference type="GO" id="GO:0022625">
    <property type="term" value="C:cytosolic large ribosomal subunit"/>
    <property type="evidence" value="ECO:0007669"/>
    <property type="project" value="TreeGrafter"/>
</dbReference>
<dbReference type="PANTHER" id="PTHR10956">
    <property type="entry name" value="60S RIBOSOMAL PROTEIN L31"/>
    <property type="match status" value="1"/>
</dbReference>
<dbReference type="Pfam" id="PF01198">
    <property type="entry name" value="Ribosomal_L31e"/>
    <property type="match status" value="1"/>
</dbReference>
<proteinExistence type="inferred from homology"/>
<dbReference type="AlphaFoldDB" id="G7NUK7"/>
<dbReference type="GO" id="GO:0002181">
    <property type="term" value="P:cytoplasmic translation"/>
    <property type="evidence" value="ECO:0007669"/>
    <property type="project" value="TreeGrafter"/>
</dbReference>
<name>G7NUK7_MACFA</name>
<evidence type="ECO:0000256" key="7">
    <source>
        <dbReference type="ARBA" id="ARBA00035337"/>
    </source>
</evidence>
<comment type="function">
    <text evidence="5">Component of the large ribosomal subunit. The ribosome is a large ribonucleoprotein complex responsible for the synthesis of proteins in the cell.</text>
</comment>
<evidence type="ECO:0000256" key="1">
    <source>
        <dbReference type="ARBA" id="ARBA00010808"/>
    </source>
</evidence>
<dbReference type="InterPro" id="IPR023621">
    <property type="entry name" value="Ribosomal_eL31_dom_sf"/>
</dbReference>
<dbReference type="PANTHER" id="PTHR10956:SF0">
    <property type="entry name" value="60S RIBOSOMAL PROTEIN L31"/>
    <property type="match status" value="1"/>
</dbReference>
<comment type="similarity">
    <text evidence="1">Belongs to the eukaryotic ribosomal protein eL31 family.</text>
</comment>
<protein>
    <recommendedName>
        <fullName evidence="6">Large ribosomal subunit protein eL31</fullName>
    </recommendedName>
    <alternativeName>
        <fullName evidence="7">60S ribosomal protein L31</fullName>
    </alternativeName>
</protein>
<dbReference type="InterPro" id="IPR000054">
    <property type="entry name" value="Ribosomal_eL31"/>
</dbReference>
<gene>
    <name evidence="8" type="ORF">EGM_01400</name>
</gene>
<dbReference type="FunFam" id="3.10.440.10:FF:000001">
    <property type="entry name" value="60S ribosomal protein L31"/>
    <property type="match status" value="1"/>
</dbReference>
<keyword evidence="4" id="KW-0687">Ribonucleoprotein</keyword>